<evidence type="ECO:0000313" key="3">
    <source>
        <dbReference type="Proteomes" id="UP000320055"/>
    </source>
</evidence>
<dbReference type="RefSeq" id="WP_222427063.1">
    <property type="nucleotide sequence ID" value="NZ_LR213848.1"/>
</dbReference>
<keyword evidence="1" id="KW-0812">Transmembrane</keyword>
<dbReference type="EMBL" id="CAACVJ010000700">
    <property type="protein sequence ID" value="VEP18802.1"/>
    <property type="molecule type" value="Genomic_DNA"/>
</dbReference>
<name>A0A563W526_9CYAN</name>
<evidence type="ECO:0000256" key="1">
    <source>
        <dbReference type="SAM" id="Phobius"/>
    </source>
</evidence>
<keyword evidence="3" id="KW-1185">Reference proteome</keyword>
<sequence length="175" mass="20303">MNLKTILKNLNQGKLFFIFLIVTLIVVYPLFGYSQDNQQVTQFNFLEKTLISYGFTVKKEIPPYKNRYGIRPYGLLEGKTQTVWINPVVFDLGNAKATIIHEAVHAAQLCVGNKEEFKLLNLDIEPPKMTHPYFMRYHNYRKEIEAEAYTVQVQPNSLEIAKNFLDSYCSSNNNK</sequence>
<gene>
    <name evidence="2" type="ORF">H1P_910012</name>
</gene>
<proteinExistence type="predicted"/>
<dbReference type="Proteomes" id="UP000320055">
    <property type="component" value="Unassembled WGS sequence"/>
</dbReference>
<organism evidence="2 3">
    <name type="scientific">Hyella patelloides LEGE 07179</name>
    <dbReference type="NCBI Taxonomy" id="945734"/>
    <lineage>
        <taxon>Bacteria</taxon>
        <taxon>Bacillati</taxon>
        <taxon>Cyanobacteriota</taxon>
        <taxon>Cyanophyceae</taxon>
        <taxon>Pleurocapsales</taxon>
        <taxon>Hyellaceae</taxon>
        <taxon>Hyella</taxon>
    </lineage>
</organism>
<protein>
    <submittedName>
        <fullName evidence="2">Uncharacterized protein</fullName>
    </submittedName>
</protein>
<reference evidence="2 3" key="1">
    <citation type="submission" date="2019-01" db="EMBL/GenBank/DDBJ databases">
        <authorList>
            <person name="Brito A."/>
        </authorList>
    </citation>
    <scope>NUCLEOTIDE SEQUENCE [LARGE SCALE GENOMIC DNA]</scope>
    <source>
        <strain evidence="2">1</strain>
    </source>
</reference>
<keyword evidence="1" id="KW-0472">Membrane</keyword>
<dbReference type="AlphaFoldDB" id="A0A563W526"/>
<feature type="transmembrane region" description="Helical" evidence="1">
    <location>
        <begin position="12"/>
        <end position="31"/>
    </location>
</feature>
<keyword evidence="1" id="KW-1133">Transmembrane helix</keyword>
<accession>A0A563W526</accession>
<evidence type="ECO:0000313" key="2">
    <source>
        <dbReference type="EMBL" id="VEP18802.1"/>
    </source>
</evidence>